<dbReference type="RefSeq" id="WP_249037355.1">
    <property type="nucleotide sequence ID" value="NZ_RKRK01000004.1"/>
</dbReference>
<evidence type="ECO:0000256" key="4">
    <source>
        <dbReference type="ARBA" id="ARBA00023204"/>
    </source>
</evidence>
<evidence type="ECO:0000256" key="3">
    <source>
        <dbReference type="ARBA" id="ARBA00022801"/>
    </source>
</evidence>
<comment type="similarity">
    <text evidence="1 5">Belongs to the DNA glycosylase MPG family.</text>
</comment>
<organism evidence="6 7">
    <name type="scientific">Abyssicoccus albus</name>
    <dbReference type="NCBI Taxonomy" id="1817405"/>
    <lineage>
        <taxon>Bacteria</taxon>
        <taxon>Bacillati</taxon>
        <taxon>Bacillota</taxon>
        <taxon>Bacilli</taxon>
        <taxon>Bacillales</taxon>
        <taxon>Abyssicoccaceae</taxon>
    </lineage>
</organism>
<dbReference type="AlphaFoldDB" id="A0A3N5BCF1"/>
<evidence type="ECO:0000313" key="7">
    <source>
        <dbReference type="Proteomes" id="UP000277108"/>
    </source>
</evidence>
<dbReference type="EMBL" id="RKRK01000004">
    <property type="protein sequence ID" value="RPF55133.1"/>
    <property type="molecule type" value="Genomic_DNA"/>
</dbReference>
<dbReference type="InterPro" id="IPR003180">
    <property type="entry name" value="MPG"/>
</dbReference>
<dbReference type="GO" id="GO:0006284">
    <property type="term" value="P:base-excision repair"/>
    <property type="evidence" value="ECO:0007669"/>
    <property type="project" value="InterPro"/>
</dbReference>
<dbReference type="Proteomes" id="UP000277108">
    <property type="component" value="Unassembled WGS sequence"/>
</dbReference>
<evidence type="ECO:0000256" key="2">
    <source>
        <dbReference type="ARBA" id="ARBA00022763"/>
    </source>
</evidence>
<keyword evidence="7" id="KW-1185">Reference proteome</keyword>
<dbReference type="GO" id="GO:0003677">
    <property type="term" value="F:DNA binding"/>
    <property type="evidence" value="ECO:0007669"/>
    <property type="project" value="InterPro"/>
</dbReference>
<evidence type="ECO:0000256" key="1">
    <source>
        <dbReference type="ARBA" id="ARBA00009232"/>
    </source>
</evidence>
<keyword evidence="3 5" id="KW-0378">Hydrolase</keyword>
<reference evidence="6 7" key="1">
    <citation type="submission" date="2018-11" db="EMBL/GenBank/DDBJ databases">
        <title>Genomic Encyclopedia of Type Strains, Phase IV (KMG-IV): sequencing the most valuable type-strain genomes for metagenomic binning, comparative biology and taxonomic classification.</title>
        <authorList>
            <person name="Goeker M."/>
        </authorList>
    </citation>
    <scope>NUCLEOTIDE SEQUENCE [LARGE SCALE GENOMIC DNA]</scope>
    <source>
        <strain evidence="6 7">DSM 29158</strain>
    </source>
</reference>
<dbReference type="InterPro" id="IPR036995">
    <property type="entry name" value="MPG_sf"/>
</dbReference>
<dbReference type="PANTHER" id="PTHR10429:SF0">
    <property type="entry name" value="DNA-3-METHYLADENINE GLYCOSYLASE"/>
    <property type="match status" value="1"/>
</dbReference>
<dbReference type="SUPFAM" id="SSF50486">
    <property type="entry name" value="FMT C-terminal domain-like"/>
    <property type="match status" value="1"/>
</dbReference>
<dbReference type="GO" id="GO:0003905">
    <property type="term" value="F:alkylbase DNA N-glycosylase activity"/>
    <property type="evidence" value="ECO:0007669"/>
    <property type="project" value="InterPro"/>
</dbReference>
<evidence type="ECO:0000313" key="6">
    <source>
        <dbReference type="EMBL" id="RPF55133.1"/>
    </source>
</evidence>
<dbReference type="NCBIfam" id="TIGR00567">
    <property type="entry name" value="3mg"/>
    <property type="match status" value="1"/>
</dbReference>
<dbReference type="PANTHER" id="PTHR10429">
    <property type="entry name" value="DNA-3-METHYLADENINE GLYCOSYLASE"/>
    <property type="match status" value="1"/>
</dbReference>
<dbReference type="FunFam" id="3.10.300.10:FF:000001">
    <property type="entry name" value="Putative 3-methyladenine DNA glycosylase"/>
    <property type="match status" value="1"/>
</dbReference>
<dbReference type="CDD" id="cd00540">
    <property type="entry name" value="AAG"/>
    <property type="match status" value="1"/>
</dbReference>
<sequence length="213" mass="23874">MVMNTKRSCGKQLDNALNLNLYQDTLDVAKSLLGKEVHSVIDGVHTSGYITEVEAYLGHNDEAAHGFVGRNKKNNEIFNEAGHFYIYSMHGQHCMNVVTQCDGVPEGVLIRAIEPNHGIDTMKSRRGRSDLATGPGKVTQCLGVKRDEHNGTLINSDVLWLSDGKTPKSIEASKRIGIDTKETAKEYLYRFTVKGHYSVSKRRKRDIVEDVWR</sequence>
<evidence type="ECO:0000256" key="5">
    <source>
        <dbReference type="HAMAP-Rule" id="MF_00527"/>
    </source>
</evidence>
<dbReference type="InterPro" id="IPR011034">
    <property type="entry name" value="Formyl_transferase-like_C_sf"/>
</dbReference>
<dbReference type="Gene3D" id="3.10.300.10">
    <property type="entry name" value="Methylpurine-DNA glycosylase (MPG)"/>
    <property type="match status" value="1"/>
</dbReference>
<name>A0A3N5BCF1_9BACL</name>
<comment type="caution">
    <text evidence="6">The sequence shown here is derived from an EMBL/GenBank/DDBJ whole genome shotgun (WGS) entry which is preliminary data.</text>
</comment>
<keyword evidence="4 5" id="KW-0234">DNA repair</keyword>
<accession>A0A3N5BCF1</accession>
<dbReference type="Pfam" id="PF02245">
    <property type="entry name" value="Pur_DNA_glyco"/>
    <property type="match status" value="1"/>
</dbReference>
<protein>
    <recommendedName>
        <fullName evidence="5">Putative 3-methyladenine DNA glycosylase</fullName>
        <ecNumber evidence="5">3.2.2.-</ecNumber>
    </recommendedName>
</protein>
<gene>
    <name evidence="6" type="ORF">EDD62_1457</name>
</gene>
<proteinExistence type="inferred from homology"/>
<keyword evidence="2 5" id="KW-0227">DNA damage</keyword>
<dbReference type="EC" id="3.2.2.-" evidence="5"/>
<dbReference type="HAMAP" id="MF_00527">
    <property type="entry name" value="3MGH"/>
    <property type="match status" value="1"/>
</dbReference>